<sequence>MLLIDASPIQEGLPDVSMMEQSDTKHLRTCQICFEEVEQQIIATKICGSTCRASICFGCIEEYIRVRVQSIPAGVIAKLDCPICIRPVNLMRWNMICVQAEYLVKSFADTVAASCNILCPSCHSTCNVLPDSLSHDLIEPMHMTGSLIKHLPQLREMRRRFCRHEISLDTLCQFIRDTFPDLYTQVIRRLVQCIKDTERRASLFLRLTREQPFIQSTCCKAAICFTCKTRDHHHGSPCESMLVTKEDIAVCPSCNLTLVKGDGCDWVNCFCGHGFSWTDRVRVHRWSQIPQHRIDLLTAVIRRFTWLRRLRKKVLPTLVRTVNIPKFKEQYVAVREYLQRMVHRKRVKLLVLPALVTLVNIRRLTAPFLVVFKYLKDRVRRTRFKQQVLPAFMARVVLMNIVKHKQSFMLVSEYLRHQVWRKWFADRVLSSKDFHDAIVQYRSRHCVTMMNARPWLKARMISTALVLIREKIVFRKSVVLDRMMCLLAPQVKWMEMTDEERAVVESEEQNFFCSMFDMGDD</sequence>
<dbReference type="Pfam" id="PF26200">
    <property type="entry name" value="Rcat_RNF216"/>
    <property type="match status" value="1"/>
</dbReference>
<dbReference type="Gene3D" id="3.30.40.10">
    <property type="entry name" value="Zinc/RING finger domain, C3HC4 (zinc finger)"/>
    <property type="match status" value="1"/>
</dbReference>
<name>A0A6G0XXX3_9STRA</name>
<reference evidence="11 12" key="1">
    <citation type="submission" date="2019-07" db="EMBL/GenBank/DDBJ databases">
        <title>Genomics analysis of Aphanomyces spp. identifies a new class of oomycete effector associated with host adaptation.</title>
        <authorList>
            <person name="Gaulin E."/>
        </authorList>
    </citation>
    <scope>NUCLEOTIDE SEQUENCE [LARGE SCALE GENOMIC DNA]</scope>
    <source>
        <strain evidence="11 12">ATCC 201684</strain>
    </source>
</reference>
<keyword evidence="7" id="KW-0862">Zinc</keyword>
<dbReference type="InterPro" id="IPR051628">
    <property type="entry name" value="LUBAC_E3_Ligases"/>
</dbReference>
<dbReference type="GO" id="GO:0097039">
    <property type="term" value="P:protein linear polyubiquitination"/>
    <property type="evidence" value="ECO:0007669"/>
    <property type="project" value="TreeGrafter"/>
</dbReference>
<dbReference type="InterPro" id="IPR001841">
    <property type="entry name" value="Znf_RING"/>
</dbReference>
<evidence type="ECO:0000256" key="3">
    <source>
        <dbReference type="ARBA" id="ARBA00022723"/>
    </source>
</evidence>
<evidence type="ECO:0000259" key="10">
    <source>
        <dbReference type="PROSITE" id="PS51873"/>
    </source>
</evidence>
<evidence type="ECO:0008006" key="13">
    <source>
        <dbReference type="Google" id="ProtNLM"/>
    </source>
</evidence>
<dbReference type="GO" id="GO:0071797">
    <property type="term" value="C:LUBAC complex"/>
    <property type="evidence" value="ECO:0007669"/>
    <property type="project" value="TreeGrafter"/>
</dbReference>
<keyword evidence="6" id="KW-0833">Ubl conjugation pathway</keyword>
<evidence type="ECO:0000256" key="4">
    <source>
        <dbReference type="ARBA" id="ARBA00022737"/>
    </source>
</evidence>
<dbReference type="InterPro" id="IPR044066">
    <property type="entry name" value="TRIAD_supradom"/>
</dbReference>
<dbReference type="VEuPathDB" id="FungiDB:AeMF1_019683"/>
<dbReference type="SUPFAM" id="SSF57850">
    <property type="entry name" value="RING/U-box"/>
    <property type="match status" value="1"/>
</dbReference>
<evidence type="ECO:0000313" key="11">
    <source>
        <dbReference type="EMBL" id="KAF0745359.1"/>
    </source>
</evidence>
<evidence type="ECO:0000313" key="12">
    <source>
        <dbReference type="Proteomes" id="UP000481153"/>
    </source>
</evidence>
<protein>
    <recommendedName>
        <fullName evidence="13">RING-type domain-containing protein</fullName>
    </recommendedName>
</protein>
<feature type="domain" description="RING-type" evidence="9">
    <location>
        <begin position="30"/>
        <end position="84"/>
    </location>
</feature>
<dbReference type="EMBL" id="VJMJ01000002">
    <property type="protein sequence ID" value="KAF0745359.1"/>
    <property type="molecule type" value="Genomic_DNA"/>
</dbReference>
<dbReference type="GO" id="GO:0008270">
    <property type="term" value="F:zinc ion binding"/>
    <property type="evidence" value="ECO:0007669"/>
    <property type="project" value="UniProtKB-KW"/>
</dbReference>
<comment type="pathway">
    <text evidence="1">Protein modification; protein ubiquitination.</text>
</comment>
<dbReference type="GO" id="GO:0043161">
    <property type="term" value="P:proteasome-mediated ubiquitin-dependent protein catabolic process"/>
    <property type="evidence" value="ECO:0007669"/>
    <property type="project" value="TreeGrafter"/>
</dbReference>
<dbReference type="PANTHER" id="PTHR22770:SF13">
    <property type="entry name" value="RING-TYPE DOMAIN-CONTAINING PROTEIN"/>
    <property type="match status" value="1"/>
</dbReference>
<keyword evidence="3" id="KW-0479">Metal-binding</keyword>
<accession>A0A6G0XXX3</accession>
<dbReference type="PROSITE" id="PS51873">
    <property type="entry name" value="TRIAD"/>
    <property type="match status" value="1"/>
</dbReference>
<evidence type="ECO:0000256" key="2">
    <source>
        <dbReference type="ARBA" id="ARBA00022679"/>
    </source>
</evidence>
<dbReference type="GO" id="GO:0043130">
    <property type="term" value="F:ubiquitin binding"/>
    <property type="evidence" value="ECO:0007669"/>
    <property type="project" value="TreeGrafter"/>
</dbReference>
<dbReference type="AlphaFoldDB" id="A0A6G0XXX3"/>
<evidence type="ECO:0000256" key="5">
    <source>
        <dbReference type="ARBA" id="ARBA00022771"/>
    </source>
</evidence>
<dbReference type="Proteomes" id="UP000481153">
    <property type="component" value="Unassembled WGS sequence"/>
</dbReference>
<proteinExistence type="predicted"/>
<evidence type="ECO:0000259" key="9">
    <source>
        <dbReference type="PROSITE" id="PS50089"/>
    </source>
</evidence>
<comment type="caution">
    <text evidence="11">The sequence shown here is derived from an EMBL/GenBank/DDBJ whole genome shotgun (WGS) entry which is preliminary data.</text>
</comment>
<evidence type="ECO:0000256" key="6">
    <source>
        <dbReference type="ARBA" id="ARBA00022786"/>
    </source>
</evidence>
<keyword evidence="4" id="KW-0677">Repeat</keyword>
<keyword evidence="12" id="KW-1185">Reference proteome</keyword>
<feature type="domain" description="RING-type" evidence="10">
    <location>
        <begin position="26"/>
        <end position="304"/>
    </location>
</feature>
<keyword evidence="2" id="KW-0808">Transferase</keyword>
<gene>
    <name evidence="11" type="ORF">Ae201684_000382</name>
</gene>
<evidence type="ECO:0000256" key="8">
    <source>
        <dbReference type="PROSITE-ProRule" id="PRU00175"/>
    </source>
</evidence>
<dbReference type="PANTHER" id="PTHR22770">
    <property type="entry name" value="UBIQUITIN CONJUGATING ENZYME 7 INTERACTING PROTEIN-RELATED"/>
    <property type="match status" value="1"/>
</dbReference>
<evidence type="ECO:0000256" key="1">
    <source>
        <dbReference type="ARBA" id="ARBA00004906"/>
    </source>
</evidence>
<keyword evidence="5 8" id="KW-0863">Zinc-finger</keyword>
<dbReference type="InterPro" id="IPR013083">
    <property type="entry name" value="Znf_RING/FYVE/PHD"/>
</dbReference>
<evidence type="ECO:0000256" key="7">
    <source>
        <dbReference type="ARBA" id="ARBA00022833"/>
    </source>
</evidence>
<dbReference type="GO" id="GO:0004842">
    <property type="term" value="F:ubiquitin-protein transferase activity"/>
    <property type="evidence" value="ECO:0007669"/>
    <property type="project" value="TreeGrafter"/>
</dbReference>
<organism evidence="11 12">
    <name type="scientific">Aphanomyces euteiches</name>
    <dbReference type="NCBI Taxonomy" id="100861"/>
    <lineage>
        <taxon>Eukaryota</taxon>
        <taxon>Sar</taxon>
        <taxon>Stramenopiles</taxon>
        <taxon>Oomycota</taxon>
        <taxon>Saprolegniomycetes</taxon>
        <taxon>Saprolegniales</taxon>
        <taxon>Verrucalvaceae</taxon>
        <taxon>Aphanomyces</taxon>
    </lineage>
</organism>
<dbReference type="PROSITE" id="PS50089">
    <property type="entry name" value="ZF_RING_2"/>
    <property type="match status" value="1"/>
</dbReference>